<dbReference type="InterPro" id="IPR014001">
    <property type="entry name" value="Helicase_ATP-bd"/>
</dbReference>
<feature type="compositionally biased region" description="Basic and acidic residues" evidence="6">
    <location>
        <begin position="226"/>
        <end position="235"/>
    </location>
</feature>
<feature type="short sequence motif" description="Q motif" evidence="5">
    <location>
        <begin position="342"/>
        <end position="370"/>
    </location>
</feature>
<sequence length="952" mass="102306">MAALLPTILSDDECEGVYTNVVSVGDGTFGGKRTKVAASPSSSGGDKTTAARYEDDDDDDDDDDENDDGIDDDEMDEDFEFGGLLGEDGNASDAIGGGFDGSASDVSWSYKSALSLLSRNDSAGGMMGELVERTSVASIIAAARSNLRRGNVGMGSDDDGGDEIDMVGVGKDGMKDGVDHGVDNDDDDDGSSESHSSSSSDDDDDESSDDDGVDDADRATNSMESDSLKVQERRTTATRNKKKDGRGDGGEGTGNNNRRGDRCDSRDDDGSSSSSSSSSSSGEEEDQGEGDGSDSGSEDSYDDGSDDDEERKEAAKAAAFFDASSNVVGSMGGVGDVGGRIDSFSMLGISRPLLRGVASMGFVSPTPIQSSVVPVALAGRDVCASAVTGSGKTAAFLLPIMERILQRGGGRTTLGGGPNNNFRGGKSSSSSSLAATRALILAPTRELAAQCVSMMTAMAKFTDLRAALIVGGAKNVMSQAAELRTRPDVVVATPGRLLDHIANSQGVDMDDVEFLVLDEADRLLDLGFQDEVHEIVKSCPAERQTMLFSATMSTKVDELIRLSLKRPVRISATDKERTGRPAGSGVEVAPRLEQEFVRVRAGNEGVNREGMLLALLTRTFKDRVIVFFDTKSAAHRLMIVCGLCGIKCAELHGNLTQVQRLEALEAFREGSVDVLLCTDLAARGLDISGVEAVINFEMPSQVETYVHRIGRTARAGRGGKSCTLIGEGRRHLMKEVMDAETVARLDRIAEMEAVRVKNIIEHSDSIKSRPQREWFATPKEKMSVKAATAERKRLMEAKVGTGTHRMTRKKRRAQEAREMFLEAKEEATEREEETGKKSRKVFTEAQIKGSARAIKRKEAQRENELAARSLNDDDKRKDRKLKQTRKAANPDAAGDGGLFAEEIIAHAKKPKKETTETPAKSSYTFHEHDPNKKKGKKKAHHAFKSRSKFKRR</sequence>
<evidence type="ECO:0000256" key="5">
    <source>
        <dbReference type="PROSITE-ProRule" id="PRU00552"/>
    </source>
</evidence>
<dbReference type="GO" id="GO:0016787">
    <property type="term" value="F:hydrolase activity"/>
    <property type="evidence" value="ECO:0007669"/>
    <property type="project" value="UniProtKB-KW"/>
</dbReference>
<feature type="region of interest" description="Disordered" evidence="6">
    <location>
        <begin position="26"/>
        <end position="99"/>
    </location>
</feature>
<dbReference type="InterPro" id="IPR014014">
    <property type="entry name" value="RNA_helicase_DEAD_Q_motif"/>
</dbReference>
<dbReference type="InterPro" id="IPR011545">
    <property type="entry name" value="DEAD/DEAH_box_helicase_dom"/>
</dbReference>
<keyword evidence="3" id="KW-0347">Helicase</keyword>
<feature type="compositionally biased region" description="Low complexity" evidence="6">
    <location>
        <begin position="271"/>
        <end position="281"/>
    </location>
</feature>
<keyword evidence="2" id="KW-0378">Hydrolase</keyword>
<dbReference type="PANTHER" id="PTHR47959">
    <property type="entry name" value="ATP-DEPENDENT RNA HELICASE RHLE-RELATED"/>
    <property type="match status" value="1"/>
</dbReference>
<dbReference type="SMART" id="SM00490">
    <property type="entry name" value="HELICc"/>
    <property type="match status" value="1"/>
</dbReference>
<feature type="compositionally biased region" description="Acidic residues" evidence="6">
    <location>
        <begin position="54"/>
        <end position="80"/>
    </location>
</feature>
<comment type="caution">
    <text evidence="10">The sequence shown here is derived from an EMBL/GenBank/DDBJ whole genome shotgun (WGS) entry which is preliminary data.</text>
</comment>
<dbReference type="CDD" id="cd17947">
    <property type="entry name" value="DEADc_DDX27"/>
    <property type="match status" value="1"/>
</dbReference>
<accession>A0ABD3SE48</accession>
<dbReference type="InterPro" id="IPR050079">
    <property type="entry name" value="DEAD_box_RNA_helicase"/>
</dbReference>
<dbReference type="SMART" id="SM00487">
    <property type="entry name" value="DEXDc"/>
    <property type="match status" value="1"/>
</dbReference>
<dbReference type="InterPro" id="IPR001650">
    <property type="entry name" value="Helicase_C-like"/>
</dbReference>
<dbReference type="CDD" id="cd18787">
    <property type="entry name" value="SF2_C_DEAD"/>
    <property type="match status" value="1"/>
</dbReference>
<gene>
    <name evidence="10" type="ORF">ACHAXA_005979</name>
</gene>
<feature type="region of interest" description="Disordered" evidence="6">
    <location>
        <begin position="409"/>
        <end position="430"/>
    </location>
</feature>
<proteinExistence type="predicted"/>
<dbReference type="GO" id="GO:0005524">
    <property type="term" value="F:ATP binding"/>
    <property type="evidence" value="ECO:0007669"/>
    <property type="project" value="UniProtKB-KW"/>
</dbReference>
<evidence type="ECO:0000313" key="10">
    <source>
        <dbReference type="EMBL" id="KAL3822814.1"/>
    </source>
</evidence>
<feature type="region of interest" description="Disordered" evidence="6">
    <location>
        <begin position="823"/>
        <end position="952"/>
    </location>
</feature>
<keyword evidence="1" id="KW-0547">Nucleotide-binding</keyword>
<keyword evidence="11" id="KW-1185">Reference proteome</keyword>
<dbReference type="InterPro" id="IPR000629">
    <property type="entry name" value="RNA-helicase_DEAD-box_CS"/>
</dbReference>
<dbReference type="Proteomes" id="UP001530377">
    <property type="component" value="Unassembled WGS sequence"/>
</dbReference>
<feature type="compositionally biased region" description="Acidic residues" evidence="6">
    <location>
        <begin position="282"/>
        <end position="310"/>
    </location>
</feature>
<dbReference type="PANTHER" id="PTHR47959:SF1">
    <property type="entry name" value="ATP-DEPENDENT RNA HELICASE DBPA"/>
    <property type="match status" value="1"/>
</dbReference>
<evidence type="ECO:0000256" key="6">
    <source>
        <dbReference type="SAM" id="MobiDB-lite"/>
    </source>
</evidence>
<feature type="region of interest" description="Disordered" evidence="6">
    <location>
        <begin position="145"/>
        <end position="315"/>
    </location>
</feature>
<feature type="compositionally biased region" description="Acidic residues" evidence="6">
    <location>
        <begin position="200"/>
        <end position="214"/>
    </location>
</feature>
<organism evidence="10 11">
    <name type="scientific">Cyclostephanos tholiformis</name>
    <dbReference type="NCBI Taxonomy" id="382380"/>
    <lineage>
        <taxon>Eukaryota</taxon>
        <taxon>Sar</taxon>
        <taxon>Stramenopiles</taxon>
        <taxon>Ochrophyta</taxon>
        <taxon>Bacillariophyta</taxon>
        <taxon>Coscinodiscophyceae</taxon>
        <taxon>Thalassiosirophycidae</taxon>
        <taxon>Stephanodiscales</taxon>
        <taxon>Stephanodiscaceae</taxon>
        <taxon>Cyclostephanos</taxon>
    </lineage>
</organism>
<feature type="compositionally biased region" description="Gly residues" evidence="6">
    <location>
        <begin position="409"/>
        <end position="418"/>
    </location>
</feature>
<dbReference type="PROSITE" id="PS51195">
    <property type="entry name" value="Q_MOTIF"/>
    <property type="match status" value="1"/>
</dbReference>
<protein>
    <recommendedName>
        <fullName evidence="12">RNA helicase</fullName>
    </recommendedName>
</protein>
<dbReference type="EMBL" id="JALLPB020000054">
    <property type="protein sequence ID" value="KAL3822814.1"/>
    <property type="molecule type" value="Genomic_DNA"/>
</dbReference>
<feature type="domain" description="Helicase C-terminal" evidence="8">
    <location>
        <begin position="611"/>
        <end position="767"/>
    </location>
</feature>
<dbReference type="Gene3D" id="3.40.50.300">
    <property type="entry name" value="P-loop containing nucleotide triphosphate hydrolases"/>
    <property type="match status" value="2"/>
</dbReference>
<feature type="compositionally biased region" description="Basic residues" evidence="6">
    <location>
        <begin position="933"/>
        <end position="952"/>
    </location>
</feature>
<name>A0ABD3SE48_9STRA</name>
<reference evidence="10 11" key="1">
    <citation type="submission" date="2024-10" db="EMBL/GenBank/DDBJ databases">
        <title>Updated reference genomes for cyclostephanoid diatoms.</title>
        <authorList>
            <person name="Roberts W.R."/>
            <person name="Alverson A.J."/>
        </authorList>
    </citation>
    <scope>NUCLEOTIDE SEQUENCE [LARGE SCALE GENOMIC DNA]</scope>
    <source>
        <strain evidence="10 11">AJA228-03</strain>
    </source>
</reference>
<dbReference type="GO" id="GO:0004386">
    <property type="term" value="F:helicase activity"/>
    <property type="evidence" value="ECO:0007669"/>
    <property type="project" value="UniProtKB-KW"/>
</dbReference>
<evidence type="ECO:0000256" key="4">
    <source>
        <dbReference type="ARBA" id="ARBA00022840"/>
    </source>
</evidence>
<feature type="domain" description="Helicase ATP-binding" evidence="7">
    <location>
        <begin position="373"/>
        <end position="570"/>
    </location>
</feature>
<evidence type="ECO:0008006" key="12">
    <source>
        <dbReference type="Google" id="ProtNLM"/>
    </source>
</evidence>
<evidence type="ECO:0000259" key="8">
    <source>
        <dbReference type="PROSITE" id="PS51194"/>
    </source>
</evidence>
<feature type="compositionally biased region" description="Basic and acidic residues" evidence="6">
    <location>
        <begin position="172"/>
        <end position="183"/>
    </location>
</feature>
<feature type="compositionally biased region" description="Basic and acidic residues" evidence="6">
    <location>
        <begin position="856"/>
        <end position="876"/>
    </location>
</feature>
<evidence type="ECO:0000259" key="7">
    <source>
        <dbReference type="PROSITE" id="PS51192"/>
    </source>
</evidence>
<keyword evidence="4" id="KW-0067">ATP-binding</keyword>
<evidence type="ECO:0000259" key="9">
    <source>
        <dbReference type="PROSITE" id="PS51195"/>
    </source>
</evidence>
<evidence type="ECO:0000256" key="1">
    <source>
        <dbReference type="ARBA" id="ARBA00022741"/>
    </source>
</evidence>
<evidence type="ECO:0000256" key="2">
    <source>
        <dbReference type="ARBA" id="ARBA00022801"/>
    </source>
</evidence>
<feature type="compositionally biased region" description="Acidic residues" evidence="6">
    <location>
        <begin position="156"/>
        <end position="165"/>
    </location>
</feature>
<feature type="compositionally biased region" description="Basic and acidic residues" evidence="6">
    <location>
        <begin position="258"/>
        <end position="269"/>
    </location>
</feature>
<evidence type="ECO:0000313" key="11">
    <source>
        <dbReference type="Proteomes" id="UP001530377"/>
    </source>
</evidence>
<dbReference type="Pfam" id="PF00270">
    <property type="entry name" value="DEAD"/>
    <property type="match status" value="1"/>
</dbReference>
<dbReference type="PROSITE" id="PS51192">
    <property type="entry name" value="HELICASE_ATP_BIND_1"/>
    <property type="match status" value="1"/>
</dbReference>
<dbReference type="PROSITE" id="PS51194">
    <property type="entry name" value="HELICASE_CTER"/>
    <property type="match status" value="1"/>
</dbReference>
<evidence type="ECO:0000256" key="3">
    <source>
        <dbReference type="ARBA" id="ARBA00022806"/>
    </source>
</evidence>
<dbReference type="SUPFAM" id="SSF52540">
    <property type="entry name" value="P-loop containing nucleoside triphosphate hydrolases"/>
    <property type="match status" value="1"/>
</dbReference>
<dbReference type="AlphaFoldDB" id="A0ABD3SE48"/>
<dbReference type="Pfam" id="PF00271">
    <property type="entry name" value="Helicase_C"/>
    <property type="match status" value="1"/>
</dbReference>
<dbReference type="InterPro" id="IPR027417">
    <property type="entry name" value="P-loop_NTPase"/>
</dbReference>
<feature type="domain" description="DEAD-box RNA helicase Q" evidence="9">
    <location>
        <begin position="342"/>
        <end position="370"/>
    </location>
</feature>
<dbReference type="PROSITE" id="PS00039">
    <property type="entry name" value="DEAD_ATP_HELICASE"/>
    <property type="match status" value="1"/>
</dbReference>